<proteinExistence type="predicted"/>
<dbReference type="AlphaFoldDB" id="A0A3M6TDP2"/>
<evidence type="ECO:0000313" key="1">
    <source>
        <dbReference type="EMBL" id="RMX39557.1"/>
    </source>
</evidence>
<name>A0A3M6TDP2_POCDA</name>
<evidence type="ECO:0000313" key="2">
    <source>
        <dbReference type="Proteomes" id="UP000275408"/>
    </source>
</evidence>
<gene>
    <name evidence="1" type="ORF">pdam_00006102</name>
</gene>
<reference evidence="1 2" key="1">
    <citation type="journal article" date="2018" name="Sci. Rep.">
        <title>Comparative analysis of the Pocillopora damicornis genome highlights role of immune system in coral evolution.</title>
        <authorList>
            <person name="Cunning R."/>
            <person name="Bay R.A."/>
            <person name="Gillette P."/>
            <person name="Baker A.C."/>
            <person name="Traylor-Knowles N."/>
        </authorList>
    </citation>
    <scope>NUCLEOTIDE SEQUENCE [LARGE SCALE GENOMIC DNA]</scope>
    <source>
        <strain evidence="1">RSMAS</strain>
        <tissue evidence="1">Whole animal</tissue>
    </source>
</reference>
<dbReference type="Proteomes" id="UP000275408">
    <property type="component" value="Unassembled WGS sequence"/>
</dbReference>
<organism evidence="1 2">
    <name type="scientific">Pocillopora damicornis</name>
    <name type="common">Cauliflower coral</name>
    <name type="synonym">Millepora damicornis</name>
    <dbReference type="NCBI Taxonomy" id="46731"/>
    <lineage>
        <taxon>Eukaryota</taxon>
        <taxon>Metazoa</taxon>
        <taxon>Cnidaria</taxon>
        <taxon>Anthozoa</taxon>
        <taxon>Hexacorallia</taxon>
        <taxon>Scleractinia</taxon>
        <taxon>Astrocoeniina</taxon>
        <taxon>Pocilloporidae</taxon>
        <taxon>Pocillopora</taxon>
    </lineage>
</organism>
<comment type="caution">
    <text evidence="1">The sequence shown here is derived from an EMBL/GenBank/DDBJ whole genome shotgun (WGS) entry which is preliminary data.</text>
</comment>
<sequence length="80" mass="8432">MIIPCLESTGGNCQDAAILVDEIVFTVKLLGGFDGAKIKQLTAGILVQQAHYFFSSPSSFVLSTTTELLGPSPTEVKANT</sequence>
<keyword evidence="2" id="KW-1185">Reference proteome</keyword>
<protein>
    <submittedName>
        <fullName evidence="1">Uncharacterized protein</fullName>
    </submittedName>
</protein>
<dbReference type="EMBL" id="RCHS01003809">
    <property type="protein sequence ID" value="RMX39557.1"/>
    <property type="molecule type" value="Genomic_DNA"/>
</dbReference>
<accession>A0A3M6TDP2</accession>